<dbReference type="Ensembl" id="ENSSFAT00005051998.1">
    <property type="protein sequence ID" value="ENSSFAP00005050363.1"/>
    <property type="gene ID" value="ENSSFAG00005024296.1"/>
</dbReference>
<feature type="domain" description="Reverse transcriptase" evidence="1">
    <location>
        <begin position="509"/>
        <end position="728"/>
    </location>
</feature>
<proteinExistence type="predicted"/>
<sequence>MLPQTVQHSWRYDLTLLQALNHAKVIWDAKSKPKGLLGGHLNIRSIASKPDQVEKLLTGSNLDFICLSETWLKKTSPPAAFYMSGYKIFRRDRSTGKGGELLFYVRENLECKQIHVQVKLEVEIECIAITINLSPQMSFILVGIYRPPSSDVNFYISFKEILRALNTLGKEVIVLGDFNINWTDKNNRKKLKEITSRYNFEQLINGPTRVTKTTKTQIDLIFSNKPDRIIKSFIFVTGMSDHNLVLIARKLNKNRFSFRKNEEVFYGIPIKDWPRFDHDLQNEDWNALYCVDETDTFCKSFLEVIKNVKDKYLKKCSFLKKKAHVPWLTSDIWKLMRRRDYLLKKALKSSTGNDMHLFKDCRNKVVKELRTAKTNFFIDLITQAKGNNHLIWKHINNITRKEKGYKNYEIKINNMITDNESNAANAFNGFFKDSVNDLVVHFGCRTIEIRCVDLMKPVLRLSEVSQPEVLNILQGLNSSKAQDVYGFDSCMIKRNATTLCQPITTLINRSIRETVFPDCLKKAVVIPLHKGGDQADLANYRPVSILPAISKVVEKVVATQLMDHLNYGEHPLNPLQFGFRKYHSTETAVCYFVEQLKGMLDKGGAVGAIFLDLKKAFDTVNHNILMTKLSSHNISTETLDWFKSYLKNRKHCTRIKSTMSSFLDRSVGVPQGSVLGPLLFSVYINDLPAVCPEVHTQMYADDAVLYVHAKTSQRAAALLQGACKFQIG</sequence>
<dbReference type="PANTHER" id="PTHR47510">
    <property type="entry name" value="REVERSE TRANSCRIPTASE DOMAIN-CONTAINING PROTEIN"/>
    <property type="match status" value="1"/>
</dbReference>
<reference evidence="2" key="1">
    <citation type="submission" date="2025-08" db="UniProtKB">
        <authorList>
            <consortium name="Ensembl"/>
        </authorList>
    </citation>
    <scope>IDENTIFICATION</scope>
</reference>
<dbReference type="SUPFAM" id="SSF56672">
    <property type="entry name" value="DNA/RNA polymerases"/>
    <property type="match status" value="1"/>
</dbReference>
<organism evidence="2 3">
    <name type="scientific">Salarias fasciatus</name>
    <name type="common">Jewelled blenny</name>
    <name type="synonym">Blennius fasciatus</name>
    <dbReference type="NCBI Taxonomy" id="181472"/>
    <lineage>
        <taxon>Eukaryota</taxon>
        <taxon>Metazoa</taxon>
        <taxon>Chordata</taxon>
        <taxon>Craniata</taxon>
        <taxon>Vertebrata</taxon>
        <taxon>Euteleostomi</taxon>
        <taxon>Actinopterygii</taxon>
        <taxon>Neopterygii</taxon>
        <taxon>Teleostei</taxon>
        <taxon>Neoteleostei</taxon>
        <taxon>Acanthomorphata</taxon>
        <taxon>Ovalentaria</taxon>
        <taxon>Blenniimorphae</taxon>
        <taxon>Blenniiformes</taxon>
        <taxon>Blennioidei</taxon>
        <taxon>Blenniidae</taxon>
        <taxon>Salariinae</taxon>
        <taxon>Salarias</taxon>
    </lineage>
</organism>
<dbReference type="InterPro" id="IPR036691">
    <property type="entry name" value="Endo/exonu/phosph_ase_sf"/>
</dbReference>
<dbReference type="OMA" id="CIAITIN"/>
<dbReference type="InterPro" id="IPR043502">
    <property type="entry name" value="DNA/RNA_pol_sf"/>
</dbReference>
<dbReference type="GO" id="GO:0003824">
    <property type="term" value="F:catalytic activity"/>
    <property type="evidence" value="ECO:0007669"/>
    <property type="project" value="InterPro"/>
</dbReference>
<evidence type="ECO:0000313" key="2">
    <source>
        <dbReference type="Ensembl" id="ENSSFAP00005050363.1"/>
    </source>
</evidence>
<dbReference type="Proteomes" id="UP000472267">
    <property type="component" value="Unassembled WGS sequence"/>
</dbReference>
<dbReference type="CDD" id="cd01650">
    <property type="entry name" value="RT_nLTR_like"/>
    <property type="match status" value="1"/>
</dbReference>
<dbReference type="PANTHER" id="PTHR47510:SF3">
    <property type="entry name" value="ENDO_EXONUCLEASE_PHOSPHATASE DOMAIN-CONTAINING PROTEIN"/>
    <property type="match status" value="1"/>
</dbReference>
<dbReference type="AlphaFoldDB" id="A0A672J846"/>
<keyword evidence="3" id="KW-1185">Reference proteome</keyword>
<dbReference type="Gene3D" id="3.60.10.10">
    <property type="entry name" value="Endonuclease/exonuclease/phosphatase"/>
    <property type="match status" value="1"/>
</dbReference>
<dbReference type="PROSITE" id="PS50878">
    <property type="entry name" value="RT_POL"/>
    <property type="match status" value="1"/>
</dbReference>
<evidence type="ECO:0000259" key="1">
    <source>
        <dbReference type="PROSITE" id="PS50878"/>
    </source>
</evidence>
<dbReference type="InterPro" id="IPR005135">
    <property type="entry name" value="Endo/exonuclease/phosphatase"/>
</dbReference>
<name>A0A672J846_SALFA</name>
<dbReference type="Pfam" id="PF00078">
    <property type="entry name" value="RVT_1"/>
    <property type="match status" value="1"/>
</dbReference>
<evidence type="ECO:0000313" key="3">
    <source>
        <dbReference type="Proteomes" id="UP000472267"/>
    </source>
</evidence>
<reference evidence="2" key="2">
    <citation type="submission" date="2025-09" db="UniProtKB">
        <authorList>
            <consortium name="Ensembl"/>
        </authorList>
    </citation>
    <scope>IDENTIFICATION</scope>
</reference>
<protein>
    <recommendedName>
        <fullName evidence="1">Reverse transcriptase domain-containing protein</fullName>
    </recommendedName>
</protein>
<dbReference type="InterPro" id="IPR000477">
    <property type="entry name" value="RT_dom"/>
</dbReference>
<dbReference type="InParanoid" id="A0A672J846"/>
<dbReference type="Pfam" id="PF03372">
    <property type="entry name" value="Exo_endo_phos"/>
    <property type="match status" value="1"/>
</dbReference>
<dbReference type="SUPFAM" id="SSF56219">
    <property type="entry name" value="DNase I-like"/>
    <property type="match status" value="1"/>
</dbReference>
<accession>A0A672J846</accession>